<gene>
    <name evidence="8" type="ORF">ABL78_2252</name>
</gene>
<feature type="region of interest" description="Disordered" evidence="5">
    <location>
        <begin position="842"/>
        <end position="869"/>
    </location>
</feature>
<dbReference type="InterPro" id="IPR007632">
    <property type="entry name" value="Anoctamin"/>
</dbReference>
<accession>A0A0N1PDJ1</accession>
<dbReference type="InterPro" id="IPR049452">
    <property type="entry name" value="Anoctamin_TM"/>
</dbReference>
<feature type="compositionally biased region" description="Basic and acidic residues" evidence="5">
    <location>
        <begin position="221"/>
        <end position="231"/>
    </location>
</feature>
<evidence type="ECO:0000256" key="1">
    <source>
        <dbReference type="ARBA" id="ARBA00004141"/>
    </source>
</evidence>
<dbReference type="GO" id="GO:0016020">
    <property type="term" value="C:membrane"/>
    <property type="evidence" value="ECO:0007669"/>
    <property type="project" value="UniProtKB-SubCell"/>
</dbReference>
<evidence type="ECO:0000256" key="5">
    <source>
        <dbReference type="SAM" id="MobiDB-lite"/>
    </source>
</evidence>
<comment type="subcellular location">
    <subcellularLocation>
        <location evidence="1">Membrane</location>
        <topology evidence="1">Multi-pass membrane protein</topology>
    </subcellularLocation>
</comment>
<feature type="transmembrane region" description="Helical" evidence="6">
    <location>
        <begin position="673"/>
        <end position="695"/>
    </location>
</feature>
<organism evidence="8 9">
    <name type="scientific">Leptomonas seymouri</name>
    <dbReference type="NCBI Taxonomy" id="5684"/>
    <lineage>
        <taxon>Eukaryota</taxon>
        <taxon>Discoba</taxon>
        <taxon>Euglenozoa</taxon>
        <taxon>Kinetoplastea</taxon>
        <taxon>Metakinetoplastina</taxon>
        <taxon>Trypanosomatida</taxon>
        <taxon>Trypanosomatidae</taxon>
        <taxon>Leishmaniinae</taxon>
        <taxon>Leptomonas</taxon>
    </lineage>
</organism>
<evidence type="ECO:0000313" key="8">
    <source>
        <dbReference type="EMBL" id="KPI88648.1"/>
    </source>
</evidence>
<sequence>MKASAAPSRHRAAARSGTDIMAARGVAARVNAPTLPLPTDVHITAVDRKKREAELQRQQRAPSLTQVAAVSDIPRCVAPRSSMCRSSEGPPSIASTGTAKSHLESLGSAIDAAASKRRVDVQIPNGARTVQSMTRAEQEEMRMREVERLNKLEKEKARPTRVSNAKEIAAAAADARQQLGQPSYVAIAAQKVSAEAQFGQSYRYTQVVADLHQSLGLTPASHERAQQKDSKGAPARRRLASPANVVEDVADKVVALRRAEMAEMIARLRRLLAEGNVTSAADEIRVIPAAGITGLTSTPCPACDFCIEMTSEDTILKCFIPVLKSLASERVAMPLAGRCGSVSVTSSAVSDNATTLDSFRVHSRRKEPDHSPENGSRERSTGNAQQQLEESYGPSRYAVPRCFRIEVVPFGLRKVSIHVSVHAYLAEHFFKAHAQRQERLFSLSLDPPYPEAWGEWTAAHRSRLLYRVLDDLLHGGPHPPVPSVTEDIVVFPAHVDITRDALWSSVWESRSLSQLLAVPEDAIANYFGAEVMFYYAWMNHYAHWLLGAGVLGVVVSVLSSVRLVDPAVISSAHMAPDSTFAVTHFTIFRYLQQSLDTALLPAFIVVMITGSVLCIKGWERRLSFLSMKYRLFQQEDKDEPRRDFHGTPGCHPVTGEPQLVYPAWYRAVVLQPLAWAIVMIFILITIVIMVCSLNLDGMVNDPSSRLAIPFLRQYTVNGNVFDATVHPHIAKLPCMGYSVCISILSFLFSKLAMQLTQMENYRFRGEYVRALMLKRVVFEFVNSYAKLFFIAFGRGSMPELASNLQSILYVAVLSRLVTETVLPFFVTHRQRVARHILQRHEKGKDEVNGATGKPLPSASTTAPRAGSAAAAATTTTTTDALAKSTAQEIHGGDVASPLNEVDELLDSYDVYMDFLEMIIQFGYILLFAVAYPLASFIALLSNIIEVRSDLFKLCYVVRRPTPRLGLKENATLCGVMRAFAMAAVITNTFLLAFTSHQMARWFPDYFVASHRPPILPYSSLNAAAMASLASNGSHTGVMLDMIPGKGRVLMFYSMLLEHVMGLTAMFLLWRIPSTPRAVRHYKARRLYERMSRC</sequence>
<dbReference type="Pfam" id="PF04547">
    <property type="entry name" value="Anoctamin"/>
    <property type="match status" value="1"/>
</dbReference>
<feature type="transmembrane region" description="Helical" evidence="6">
    <location>
        <begin position="735"/>
        <end position="755"/>
    </location>
</feature>
<evidence type="ECO:0000256" key="2">
    <source>
        <dbReference type="ARBA" id="ARBA00022692"/>
    </source>
</evidence>
<feature type="transmembrane region" description="Helical" evidence="6">
    <location>
        <begin position="974"/>
        <end position="993"/>
    </location>
</feature>
<dbReference type="OMA" id="KMWERRC"/>
<keyword evidence="3 6" id="KW-1133">Transmembrane helix</keyword>
<keyword evidence="4 6" id="KW-0472">Membrane</keyword>
<dbReference type="VEuPathDB" id="TriTrypDB:Lsey_0044_0190"/>
<evidence type="ECO:0000256" key="3">
    <source>
        <dbReference type="ARBA" id="ARBA00022989"/>
    </source>
</evidence>
<feature type="transmembrane region" description="Helical" evidence="6">
    <location>
        <begin position="541"/>
        <end position="561"/>
    </location>
</feature>
<comment type="caution">
    <text evidence="8">The sequence shown here is derived from an EMBL/GenBank/DDBJ whole genome shotgun (WGS) entry which is preliminary data.</text>
</comment>
<evidence type="ECO:0000256" key="4">
    <source>
        <dbReference type="ARBA" id="ARBA00023136"/>
    </source>
</evidence>
<feature type="domain" description="Anoctamin transmembrane" evidence="7">
    <location>
        <begin position="523"/>
        <end position="1085"/>
    </location>
</feature>
<keyword evidence="9" id="KW-1185">Reference proteome</keyword>
<feature type="transmembrane region" description="Helical" evidence="6">
    <location>
        <begin position="776"/>
        <end position="795"/>
    </location>
</feature>
<reference evidence="8 9" key="1">
    <citation type="journal article" date="2015" name="PLoS Pathog.">
        <title>Leptomonas seymouri: Adaptations to the Dixenous Life Cycle Analyzed by Genome Sequencing, Transcriptome Profiling and Co-infection with Leishmania donovani.</title>
        <authorList>
            <person name="Kraeva N."/>
            <person name="Butenko A."/>
            <person name="Hlavacova J."/>
            <person name="Kostygov A."/>
            <person name="Myskova J."/>
            <person name="Grybchuk D."/>
            <person name="Lestinova T."/>
            <person name="Votypka J."/>
            <person name="Volf P."/>
            <person name="Opperdoes F."/>
            <person name="Flegontov P."/>
            <person name="Lukes J."/>
            <person name="Yurchenko V."/>
        </authorList>
    </citation>
    <scope>NUCLEOTIDE SEQUENCE [LARGE SCALE GENOMIC DNA]</scope>
    <source>
        <strain evidence="8 9">ATCC 30220</strain>
    </source>
</reference>
<evidence type="ECO:0000259" key="7">
    <source>
        <dbReference type="Pfam" id="PF04547"/>
    </source>
</evidence>
<dbReference type="EMBL" id="LJSK01000044">
    <property type="protein sequence ID" value="KPI88648.1"/>
    <property type="molecule type" value="Genomic_DNA"/>
</dbReference>
<dbReference type="PANTHER" id="PTHR12308:SF73">
    <property type="entry name" value="ANOCTAMIN"/>
    <property type="match status" value="1"/>
</dbReference>
<evidence type="ECO:0000313" key="9">
    <source>
        <dbReference type="Proteomes" id="UP000038009"/>
    </source>
</evidence>
<feature type="region of interest" description="Disordered" evidence="5">
    <location>
        <begin position="80"/>
        <end position="100"/>
    </location>
</feature>
<proteinExistence type="predicted"/>
<feature type="compositionally biased region" description="Basic and acidic residues" evidence="5">
    <location>
        <begin position="366"/>
        <end position="380"/>
    </location>
</feature>
<feature type="region of interest" description="Disordered" evidence="5">
    <location>
        <begin position="357"/>
        <end position="391"/>
    </location>
</feature>
<dbReference type="GO" id="GO:0005254">
    <property type="term" value="F:chloride channel activity"/>
    <property type="evidence" value="ECO:0007669"/>
    <property type="project" value="TreeGrafter"/>
</dbReference>
<feature type="transmembrane region" description="Helical" evidence="6">
    <location>
        <begin position="598"/>
        <end position="618"/>
    </location>
</feature>
<name>A0A0N1PDJ1_LEPSE</name>
<feature type="compositionally biased region" description="Low complexity" evidence="5">
    <location>
        <begin position="857"/>
        <end position="869"/>
    </location>
</feature>
<dbReference type="Proteomes" id="UP000038009">
    <property type="component" value="Unassembled WGS sequence"/>
</dbReference>
<protein>
    <recommendedName>
        <fullName evidence="7">Anoctamin transmembrane domain-containing protein</fullName>
    </recommendedName>
</protein>
<feature type="transmembrane region" description="Helical" evidence="6">
    <location>
        <begin position="921"/>
        <end position="944"/>
    </location>
</feature>
<dbReference type="AlphaFoldDB" id="A0A0N1PDJ1"/>
<dbReference type="OrthoDB" id="296386at2759"/>
<feature type="transmembrane region" description="Helical" evidence="6">
    <location>
        <begin position="1050"/>
        <end position="1069"/>
    </location>
</feature>
<evidence type="ECO:0000256" key="6">
    <source>
        <dbReference type="SAM" id="Phobius"/>
    </source>
</evidence>
<feature type="region of interest" description="Disordered" evidence="5">
    <location>
        <begin position="218"/>
        <end position="239"/>
    </location>
</feature>
<dbReference type="PANTHER" id="PTHR12308">
    <property type="entry name" value="ANOCTAMIN"/>
    <property type="match status" value="1"/>
</dbReference>
<keyword evidence="2 6" id="KW-0812">Transmembrane</keyword>